<reference evidence="1 2" key="1">
    <citation type="submission" date="2015-08" db="EMBL/GenBank/DDBJ databases">
        <authorList>
            <person name="Babu N.S."/>
            <person name="Beckwith C.J."/>
            <person name="Beseler K.G."/>
            <person name="Brison A."/>
            <person name="Carone J.V."/>
            <person name="Caskin T.P."/>
            <person name="Diamond M."/>
            <person name="Durham M.E."/>
            <person name="Foxe J.M."/>
            <person name="Go M."/>
            <person name="Henderson B.A."/>
            <person name="Jones I.B."/>
            <person name="McGettigan J.A."/>
            <person name="Micheletti S.J."/>
            <person name="Nasrallah M.E."/>
            <person name="Ortiz D."/>
            <person name="Piller C.R."/>
            <person name="Privatt S.R."/>
            <person name="Schneider S.L."/>
            <person name="Sharp S."/>
            <person name="Smith T.C."/>
            <person name="Stanton J.D."/>
            <person name="Ullery H.E."/>
            <person name="Wilson R.J."/>
            <person name="Serrano M.G."/>
            <person name="Buck G."/>
            <person name="Lee V."/>
            <person name="Wang Y."/>
            <person name="Carvalho R."/>
            <person name="Voegtly L."/>
            <person name="Shi R."/>
            <person name="Duckworth R."/>
            <person name="Johnson A."/>
            <person name="Loviza R."/>
            <person name="Walstead R."/>
            <person name="Shah Z."/>
            <person name="Kiflezghi M."/>
            <person name="Wade K."/>
            <person name="Ball S.L."/>
            <person name="Bradley K.W."/>
            <person name="Asai D.J."/>
            <person name="Bowman C.A."/>
            <person name="Russell D.A."/>
            <person name="Pope W.H."/>
            <person name="Jacobs-Sera D."/>
            <person name="Hendrix R.W."/>
            <person name="Hatfull G.F."/>
        </authorList>
    </citation>
    <scope>NUCLEOTIDE SEQUENCE [LARGE SCALE GENOMIC DNA]</scope>
    <source>
        <strain evidence="1 2">DSM 27710</strain>
    </source>
</reference>
<dbReference type="Proteomes" id="UP000055590">
    <property type="component" value="Chromosome"/>
</dbReference>
<accession>A0A0K1PEN0</accession>
<protein>
    <submittedName>
        <fullName evidence="1">Uncharacterized protein</fullName>
    </submittedName>
</protein>
<sequence>MFDLQDDSHRLLSVSTRVYREVDGRWQIEHHFLTPVFIEAGRQYAFALQCDDLPSECDVQVTRGDRYAGGGVVFRPYPGKTAPQPAPPDADVPFETWVIEAEEP</sequence>
<keyword evidence="2" id="KW-1185">Reference proteome</keyword>
<evidence type="ECO:0000313" key="2">
    <source>
        <dbReference type="Proteomes" id="UP000055590"/>
    </source>
</evidence>
<gene>
    <name evidence="1" type="ORF">AKJ08_2344</name>
</gene>
<dbReference type="KEGG" id="vin:AKJ08_2344"/>
<organism evidence="1 2">
    <name type="scientific">Vulgatibacter incomptus</name>
    <dbReference type="NCBI Taxonomy" id="1391653"/>
    <lineage>
        <taxon>Bacteria</taxon>
        <taxon>Pseudomonadati</taxon>
        <taxon>Myxococcota</taxon>
        <taxon>Myxococcia</taxon>
        <taxon>Myxococcales</taxon>
        <taxon>Cystobacterineae</taxon>
        <taxon>Vulgatibacteraceae</taxon>
        <taxon>Vulgatibacter</taxon>
    </lineage>
</organism>
<name>A0A0K1PEN0_9BACT</name>
<proteinExistence type="predicted"/>
<evidence type="ECO:0000313" key="1">
    <source>
        <dbReference type="EMBL" id="AKU91957.1"/>
    </source>
</evidence>
<dbReference type="EMBL" id="CP012332">
    <property type="protein sequence ID" value="AKU91957.1"/>
    <property type="molecule type" value="Genomic_DNA"/>
</dbReference>
<dbReference type="AlphaFoldDB" id="A0A0K1PEN0"/>